<dbReference type="SUPFAM" id="SSF52129">
    <property type="entry name" value="Caspase-like"/>
    <property type="match status" value="1"/>
</dbReference>
<protein>
    <recommendedName>
        <fullName evidence="2">Gingipain domain-containing protein</fullName>
    </recommendedName>
</protein>
<feature type="domain" description="Gingipain" evidence="2">
    <location>
        <begin position="207"/>
        <end position="528"/>
    </location>
</feature>
<dbReference type="InterPro" id="IPR001769">
    <property type="entry name" value="Gingipain"/>
</dbReference>
<evidence type="ECO:0000313" key="3">
    <source>
        <dbReference type="EMBL" id="HAF08015.1"/>
    </source>
</evidence>
<reference evidence="3 4" key="1">
    <citation type="journal article" date="2018" name="Nat. Biotechnol.">
        <title>A standardized bacterial taxonomy based on genome phylogeny substantially revises the tree of life.</title>
        <authorList>
            <person name="Parks D.H."/>
            <person name="Chuvochina M."/>
            <person name="Waite D.W."/>
            <person name="Rinke C."/>
            <person name="Skarshewski A."/>
            <person name="Chaumeil P.A."/>
            <person name="Hugenholtz P."/>
        </authorList>
    </citation>
    <scope>NUCLEOTIDE SEQUENCE [LARGE SCALE GENOMIC DNA]</scope>
    <source>
        <strain evidence="3">UBA7921</strain>
    </source>
</reference>
<dbReference type="Gene3D" id="3.40.50.10390">
    <property type="entry name" value="Gingipain r, domain 1"/>
    <property type="match status" value="1"/>
</dbReference>
<accession>A0A348MLT9</accession>
<keyword evidence="1" id="KW-0732">Signal</keyword>
<dbReference type="InterPro" id="IPR029031">
    <property type="entry name" value="Gingipain_N_sf"/>
</dbReference>
<evidence type="ECO:0000313" key="4">
    <source>
        <dbReference type="Proteomes" id="UP000262454"/>
    </source>
</evidence>
<dbReference type="InterPro" id="IPR029030">
    <property type="entry name" value="Caspase-like_dom_sf"/>
</dbReference>
<evidence type="ECO:0000256" key="1">
    <source>
        <dbReference type="ARBA" id="ARBA00022729"/>
    </source>
</evidence>
<sequence length="1161" mass="133444">MFMKKILNFFFLFLFFTLLYSTEIYKIGKTSEVGFKIEKNSLKYSIKLESFEYSLKDGFLKIAVKNGFKTTKFGYPELPSHRFLLFSKEKDVGLKNVSIGEKKLVDIKIPDKGIYPLQKPLIKSKNENEFFIDERFYNSDEKYPEEVLDLKFVGKRKGYFVYQVEVNPMVYERKTNKLFFFDRIDFEVSENLKTDFEEKSSLKEKFLFVVNSNMKPYIDDFVDLKKKEGYYTEILLIDTVGSTEEEIKNGIQNVYNNTTVPLEYVLLVGDVNIIPNYVGTETDYPPTDLYYSTLEGSDFLPDVGIGRFPVQDTVYLKNIVSKNITYQYSLFSNTNGWTKKGYFMASDDGSYHQVAESTNLYVMDRLRSIGMEVDSLFYYYGTGTNVSTAINSGRSIAVYSGHGDVTYWAGPIFYQSDVLNLTNNDLYPFVSSYACLTGNYAYSSDCFGETWVKKGNGGAVSYLGSSVYSYWDEDDVMERRFFDFYIDSNYTNLSDLIYFAKLSVYNSFPSTGKRYFEQYNLLGDPSLEFYTSFDSLCIDVSSTIPSSEYNFLLHVYSKTNGQPVKDAKVSYLIKDSLIDVKLSDINGEVSFYLEGNVDDTIRFYAFKNCYKPDSAYSVITNSIFYPSIKEIIVKDSLFFFNQPDGIFTSADSGTIYLLVENKGIDTLYSLSCSLFTYSNNIKAYSYLFNFKDTIFPSDTSYSKNSILFKIKDDTKNNTYDSLGFKFFNMDSTLSSRRRFFIKAPETIIDSIKFFSKETNITSFDTINFTVKLKNLSTEKDRKLRVFLSSDDTTVLKVSPEYVDVESLEGLNSIYLEGFKGFVQNVDTFCQVSVKGIYIDTLGFSDTLFKEVYINRKDYLILDYSKSSNSPYFLDSILRSWGYVGDNLKNIDPDNVKNYRFIFLVTGSYPNNGVIPSSDEVASKIDSLLKEGVLKLYIEGGEVFYWDPLYSNGYNFNTVCNVKPKSDGTSTSPSILYGKDGTISELINLNYTPSYYLDLIDTVNGSKTVFYNSSSVYAISFKDEKYRTVASSFEFGNIVDMDSISSKSGWLRRIIDFFELKLNVEDFEYCYPAKVFKVLSFDKKIISKDLKLSLYSPKDGKVIVKFYDVSGRNIFNYNFSLKEGVNGYNLNLSNLKISSKIIFFKIFYEGNEEFSDKIIFLK</sequence>
<dbReference type="Gene3D" id="3.40.50.1460">
    <property type="match status" value="1"/>
</dbReference>
<dbReference type="AlphaFoldDB" id="A0A348MLT9"/>
<gene>
    <name evidence="3" type="ORF">DCG82_06390</name>
</gene>
<comment type="caution">
    <text evidence="3">The sequence shown here is derived from an EMBL/GenBank/DDBJ whole genome shotgun (WGS) entry which is preliminary data.</text>
</comment>
<proteinExistence type="predicted"/>
<dbReference type="GO" id="GO:0008234">
    <property type="term" value="F:cysteine-type peptidase activity"/>
    <property type="evidence" value="ECO:0007669"/>
    <property type="project" value="InterPro"/>
</dbReference>
<dbReference type="GO" id="GO:0006508">
    <property type="term" value="P:proteolysis"/>
    <property type="evidence" value="ECO:0007669"/>
    <property type="project" value="InterPro"/>
</dbReference>
<name>A0A348MLT9_UNCW3</name>
<dbReference type="EMBL" id="DMCX01000035">
    <property type="protein sequence ID" value="HAF08015.1"/>
    <property type="molecule type" value="Genomic_DNA"/>
</dbReference>
<organism evidence="3 4">
    <name type="scientific">candidate division WOR-3 bacterium</name>
    <dbReference type="NCBI Taxonomy" id="2052148"/>
    <lineage>
        <taxon>Bacteria</taxon>
        <taxon>Bacteria division WOR-3</taxon>
    </lineage>
</organism>
<dbReference type="Proteomes" id="UP000262454">
    <property type="component" value="Unassembled WGS sequence"/>
</dbReference>
<dbReference type="Pfam" id="PF01364">
    <property type="entry name" value="Peptidase_C25"/>
    <property type="match status" value="1"/>
</dbReference>
<evidence type="ECO:0000259" key="2">
    <source>
        <dbReference type="Pfam" id="PF01364"/>
    </source>
</evidence>